<evidence type="ECO:0000256" key="1">
    <source>
        <dbReference type="SAM" id="Phobius"/>
    </source>
</evidence>
<dbReference type="EMBL" id="FWFT01000003">
    <property type="protein sequence ID" value="SLN38873.1"/>
    <property type="molecule type" value="Genomic_DNA"/>
</dbReference>
<evidence type="ECO:0008006" key="4">
    <source>
        <dbReference type="Google" id="ProtNLM"/>
    </source>
</evidence>
<protein>
    <recommendedName>
        <fullName evidence="4">DUF2306 domain-containing protein</fullName>
    </recommendedName>
</protein>
<keyword evidence="1" id="KW-0812">Transmembrane</keyword>
<dbReference type="RefSeq" id="WP_085864368.1">
    <property type="nucleotide sequence ID" value="NZ_FWFT01000003.1"/>
</dbReference>
<keyword evidence="3" id="KW-1185">Reference proteome</keyword>
<dbReference type="Proteomes" id="UP000193623">
    <property type="component" value="Unassembled WGS sequence"/>
</dbReference>
<reference evidence="2 3" key="1">
    <citation type="submission" date="2017-03" db="EMBL/GenBank/DDBJ databases">
        <authorList>
            <person name="Afonso C.L."/>
            <person name="Miller P.J."/>
            <person name="Scott M.A."/>
            <person name="Spackman E."/>
            <person name="Goraichik I."/>
            <person name="Dimitrov K.M."/>
            <person name="Suarez D.L."/>
            <person name="Swayne D.E."/>
        </authorList>
    </citation>
    <scope>NUCLEOTIDE SEQUENCE [LARGE SCALE GENOMIC DNA]</scope>
    <source>
        <strain evidence="2 3">CECT 8397</strain>
    </source>
</reference>
<feature type="transmembrane region" description="Helical" evidence="1">
    <location>
        <begin position="73"/>
        <end position="89"/>
    </location>
</feature>
<feature type="transmembrane region" description="Helical" evidence="1">
    <location>
        <begin position="13"/>
        <end position="33"/>
    </location>
</feature>
<evidence type="ECO:0000313" key="3">
    <source>
        <dbReference type="Proteomes" id="UP000193623"/>
    </source>
</evidence>
<dbReference type="OrthoDB" id="9815686at2"/>
<keyword evidence="1" id="KW-0472">Membrane</keyword>
<name>A0A1Y5SGZ5_9RHOB</name>
<keyword evidence="1" id="KW-1133">Transmembrane helix</keyword>
<feature type="transmembrane region" description="Helical" evidence="1">
    <location>
        <begin position="101"/>
        <end position="120"/>
    </location>
</feature>
<organism evidence="2 3">
    <name type="scientific">Pseudooctadecabacter jejudonensis</name>
    <dbReference type="NCBI Taxonomy" id="1391910"/>
    <lineage>
        <taxon>Bacteria</taxon>
        <taxon>Pseudomonadati</taxon>
        <taxon>Pseudomonadota</taxon>
        <taxon>Alphaproteobacteria</taxon>
        <taxon>Rhodobacterales</taxon>
        <taxon>Paracoccaceae</taxon>
        <taxon>Pseudooctadecabacter</taxon>
    </lineage>
</organism>
<sequence length="167" mass="17831">MTLDPCLNAPVHIQIHAASALVALVLGPVALYGQRRAGLHKTVGYVWVLAMASVSLSAFFIHSFAVIGPFSPLHGFAVVTLVSLWLGIGHARRGDITAHRAVFGNLYRFGLVLAGLANFMPGRTSNQAAFDGADHLGWWVIGAGVFCVILRAVLRQRQIQGGMPHVA</sequence>
<dbReference type="AlphaFoldDB" id="A0A1Y5SGZ5"/>
<feature type="transmembrane region" description="Helical" evidence="1">
    <location>
        <begin position="45"/>
        <end position="67"/>
    </location>
</feature>
<accession>A0A1Y5SGZ5</accession>
<gene>
    <name evidence="2" type="ORF">PSJ8397_01925</name>
</gene>
<evidence type="ECO:0000313" key="2">
    <source>
        <dbReference type="EMBL" id="SLN38873.1"/>
    </source>
</evidence>
<proteinExistence type="predicted"/>
<feature type="transmembrane region" description="Helical" evidence="1">
    <location>
        <begin position="136"/>
        <end position="154"/>
    </location>
</feature>
<dbReference type="Pfam" id="PF10067">
    <property type="entry name" value="DUF2306"/>
    <property type="match status" value="1"/>
</dbReference>
<dbReference type="InterPro" id="IPR018750">
    <property type="entry name" value="DUF2306_membrane"/>
</dbReference>